<comment type="caution">
    <text evidence="2">The sequence shown here is derived from an EMBL/GenBank/DDBJ whole genome shotgun (WGS) entry which is preliminary data.</text>
</comment>
<dbReference type="InterPro" id="IPR029057">
    <property type="entry name" value="PRTase-like"/>
</dbReference>
<evidence type="ECO:0000313" key="2">
    <source>
        <dbReference type="EMBL" id="MDX8418225.1"/>
    </source>
</evidence>
<protein>
    <recommendedName>
        <fullName evidence="4">ComF family protein</fullName>
    </recommendedName>
</protein>
<name>A0ABU4WRT6_9FIRM</name>
<dbReference type="InterPro" id="IPR051910">
    <property type="entry name" value="ComF/GntX_DNA_util-trans"/>
</dbReference>
<keyword evidence="3" id="KW-1185">Reference proteome</keyword>
<gene>
    <name evidence="2" type="ORF">MOZ64_10310</name>
</gene>
<dbReference type="EMBL" id="JALBUS010000021">
    <property type="protein sequence ID" value="MDX8418225.1"/>
    <property type="molecule type" value="Genomic_DNA"/>
</dbReference>
<proteinExistence type="inferred from homology"/>
<dbReference type="CDD" id="cd06223">
    <property type="entry name" value="PRTases_typeI"/>
    <property type="match status" value="1"/>
</dbReference>
<organism evidence="2 3">
    <name type="scientific">Absicoccus intestinalis</name>
    <dbReference type="NCBI Taxonomy" id="2926319"/>
    <lineage>
        <taxon>Bacteria</taxon>
        <taxon>Bacillati</taxon>
        <taxon>Bacillota</taxon>
        <taxon>Erysipelotrichia</taxon>
        <taxon>Erysipelotrichales</taxon>
        <taxon>Erysipelotrichaceae</taxon>
        <taxon>Absicoccus</taxon>
    </lineage>
</organism>
<dbReference type="PANTHER" id="PTHR47505:SF1">
    <property type="entry name" value="DNA UTILIZATION PROTEIN YHGH"/>
    <property type="match status" value="1"/>
</dbReference>
<evidence type="ECO:0000313" key="3">
    <source>
        <dbReference type="Proteomes" id="UP001285244"/>
    </source>
</evidence>
<accession>A0ABU4WRT6</accession>
<comment type="similarity">
    <text evidence="1">Belongs to the ComF/GntX family.</text>
</comment>
<evidence type="ECO:0000256" key="1">
    <source>
        <dbReference type="ARBA" id="ARBA00008007"/>
    </source>
</evidence>
<reference evidence="2 3" key="1">
    <citation type="submission" date="2022-03" db="EMBL/GenBank/DDBJ databases">
        <title>Novel taxa within the pig intestine.</title>
        <authorList>
            <person name="Wylensek D."/>
            <person name="Bishof K."/>
            <person name="Afrizal A."/>
            <person name="Clavel T."/>
        </authorList>
    </citation>
    <scope>NUCLEOTIDE SEQUENCE [LARGE SCALE GENOMIC DNA]</scope>
    <source>
        <strain evidence="2 3">Cla-KB-P134</strain>
    </source>
</reference>
<dbReference type="Proteomes" id="UP001285244">
    <property type="component" value="Unassembled WGS sequence"/>
</dbReference>
<dbReference type="PANTHER" id="PTHR47505">
    <property type="entry name" value="DNA UTILIZATION PROTEIN YHGH"/>
    <property type="match status" value="1"/>
</dbReference>
<dbReference type="Gene3D" id="3.40.50.2020">
    <property type="match status" value="1"/>
</dbReference>
<dbReference type="RefSeq" id="WP_320326474.1">
    <property type="nucleotide sequence ID" value="NZ_JALBUS010000021.1"/>
</dbReference>
<dbReference type="InterPro" id="IPR000836">
    <property type="entry name" value="PRTase_dom"/>
</dbReference>
<evidence type="ECO:0008006" key="4">
    <source>
        <dbReference type="Google" id="ProtNLM"/>
    </source>
</evidence>
<sequence length="224" mass="26048">MSIFNQIYQRMYQTTIPDEPVCQVCQRPIELNRQFMDIPCLCQSCAQAMQKVKKVYKIDGIHWYVLYVYTDFLERLWFQLKEQKDIVLASLFLADEDVDLRSYCVCAMPSSEQKRLNRGFEPILEVFRNTGIDVYSPLYKTANIKQSNQPKAKRQEIQDVLQLKSCYWMPNKPILLVDDVCTTGATLSKACTLLSTSKVFIISAHPLWMASQQPNEVANAPWIW</sequence>
<dbReference type="SUPFAM" id="SSF53271">
    <property type="entry name" value="PRTase-like"/>
    <property type="match status" value="1"/>
</dbReference>